<keyword evidence="3" id="KW-1185">Reference proteome</keyword>
<feature type="chain" id="PRO_5003744723" evidence="1">
    <location>
        <begin position="21"/>
        <end position="121"/>
    </location>
</feature>
<proteinExistence type="predicted"/>
<dbReference type="InterPro" id="IPR046634">
    <property type="entry name" value="DUF6746"/>
</dbReference>
<protein>
    <submittedName>
        <fullName evidence="2">Uncharacterized protein</fullName>
    </submittedName>
</protein>
<reference evidence="2 3" key="1">
    <citation type="journal article" date="2012" name="J. Bacteriol.">
        <title>Genome Sequence of Pectin-Degrading Alishewanella aestuarii Strain B11T, Isolated from Tidal Flat Sediment.</title>
        <authorList>
            <person name="Jung J."/>
            <person name="Choi S."/>
            <person name="Chun J."/>
            <person name="Park W."/>
        </authorList>
    </citation>
    <scope>NUCLEOTIDE SEQUENCE [LARGE SCALE GENOMIC DNA]</scope>
    <source>
        <strain evidence="2 3">B11</strain>
    </source>
</reference>
<name>J1Q017_9ALTE</name>
<evidence type="ECO:0000313" key="3">
    <source>
        <dbReference type="Proteomes" id="UP000012043"/>
    </source>
</evidence>
<dbReference type="AlphaFoldDB" id="J1Q017"/>
<dbReference type="Pfam" id="PF20531">
    <property type="entry name" value="DUF6746"/>
    <property type="match status" value="1"/>
</dbReference>
<accession>J1Q017</accession>
<dbReference type="Proteomes" id="UP000012043">
    <property type="component" value="Unassembled WGS sequence"/>
</dbReference>
<sequence length="121" mass="13139">MMKTLIAITLLTGIALPTIASERPAHFQGTEITSAAQAKSILKQYNAKLAALLKTELNPTSMTEIHQLTYTLENALAKLPAATDDIKAVLEEVHLGSESMDYQRVKTNAAAYLQQSQALLN</sequence>
<evidence type="ECO:0000313" key="2">
    <source>
        <dbReference type="EMBL" id="EJI84323.1"/>
    </source>
</evidence>
<evidence type="ECO:0000256" key="1">
    <source>
        <dbReference type="SAM" id="SignalP"/>
    </source>
</evidence>
<dbReference type="RefSeq" id="WP_008609862.1">
    <property type="nucleotide sequence ID" value="NZ_ALAB01000038.1"/>
</dbReference>
<organism evidence="2 3">
    <name type="scientific">Alishewanella aestuarii B11</name>
    <dbReference type="NCBI Taxonomy" id="1197174"/>
    <lineage>
        <taxon>Bacteria</taxon>
        <taxon>Pseudomonadati</taxon>
        <taxon>Pseudomonadota</taxon>
        <taxon>Gammaproteobacteria</taxon>
        <taxon>Alteromonadales</taxon>
        <taxon>Alteromonadaceae</taxon>
        <taxon>Alishewanella</taxon>
    </lineage>
</organism>
<comment type="caution">
    <text evidence="2">The sequence shown here is derived from an EMBL/GenBank/DDBJ whole genome shotgun (WGS) entry which is preliminary data.</text>
</comment>
<gene>
    <name evidence="2" type="ORF">AEST_28690</name>
</gene>
<feature type="signal peptide" evidence="1">
    <location>
        <begin position="1"/>
        <end position="20"/>
    </location>
</feature>
<keyword evidence="1" id="KW-0732">Signal</keyword>
<dbReference type="EMBL" id="ALAB01000038">
    <property type="protein sequence ID" value="EJI84323.1"/>
    <property type="molecule type" value="Genomic_DNA"/>
</dbReference>
<dbReference type="PATRIC" id="fig|1197174.4.peg.2806"/>